<organism evidence="2 3">
    <name type="scientific">Aspergillus brasiliensis (strain CBS 101740 / IMI 381727 / IBT 21946)</name>
    <dbReference type="NCBI Taxonomy" id="767769"/>
    <lineage>
        <taxon>Eukaryota</taxon>
        <taxon>Fungi</taxon>
        <taxon>Dikarya</taxon>
        <taxon>Ascomycota</taxon>
        <taxon>Pezizomycotina</taxon>
        <taxon>Eurotiomycetes</taxon>
        <taxon>Eurotiomycetidae</taxon>
        <taxon>Eurotiales</taxon>
        <taxon>Aspergillaceae</taxon>
        <taxon>Aspergillus</taxon>
        <taxon>Aspergillus subgen. Circumdati</taxon>
    </lineage>
</organism>
<name>A0A1L9USI8_ASPBC</name>
<dbReference type="GeneID" id="93577997"/>
<reference evidence="3" key="1">
    <citation type="journal article" date="2017" name="Genome Biol.">
        <title>Comparative genomics reveals high biological diversity and specific adaptations in the industrially and medically important fungal genus Aspergillus.</title>
        <authorList>
            <person name="de Vries R.P."/>
            <person name="Riley R."/>
            <person name="Wiebenga A."/>
            <person name="Aguilar-Osorio G."/>
            <person name="Amillis S."/>
            <person name="Uchima C.A."/>
            <person name="Anderluh G."/>
            <person name="Asadollahi M."/>
            <person name="Askin M."/>
            <person name="Barry K."/>
            <person name="Battaglia E."/>
            <person name="Bayram O."/>
            <person name="Benocci T."/>
            <person name="Braus-Stromeyer S.A."/>
            <person name="Caldana C."/>
            <person name="Canovas D."/>
            <person name="Cerqueira G.C."/>
            <person name="Chen F."/>
            <person name="Chen W."/>
            <person name="Choi C."/>
            <person name="Clum A."/>
            <person name="Dos Santos R.A."/>
            <person name="Damasio A.R."/>
            <person name="Diallinas G."/>
            <person name="Emri T."/>
            <person name="Fekete E."/>
            <person name="Flipphi M."/>
            <person name="Freyberg S."/>
            <person name="Gallo A."/>
            <person name="Gournas C."/>
            <person name="Habgood R."/>
            <person name="Hainaut M."/>
            <person name="Harispe M.L."/>
            <person name="Henrissat B."/>
            <person name="Hilden K.S."/>
            <person name="Hope R."/>
            <person name="Hossain A."/>
            <person name="Karabika E."/>
            <person name="Karaffa L."/>
            <person name="Karanyi Z."/>
            <person name="Krasevec N."/>
            <person name="Kuo A."/>
            <person name="Kusch H."/>
            <person name="LaButti K."/>
            <person name="Lagendijk E.L."/>
            <person name="Lapidus A."/>
            <person name="Levasseur A."/>
            <person name="Lindquist E."/>
            <person name="Lipzen A."/>
            <person name="Logrieco A.F."/>
            <person name="MacCabe A."/>
            <person name="Maekelae M.R."/>
            <person name="Malavazi I."/>
            <person name="Melin P."/>
            <person name="Meyer V."/>
            <person name="Mielnichuk N."/>
            <person name="Miskei M."/>
            <person name="Molnar A.P."/>
            <person name="Mule G."/>
            <person name="Ngan C.Y."/>
            <person name="Orejas M."/>
            <person name="Orosz E."/>
            <person name="Ouedraogo J.P."/>
            <person name="Overkamp K.M."/>
            <person name="Park H.-S."/>
            <person name="Perrone G."/>
            <person name="Piumi F."/>
            <person name="Punt P.J."/>
            <person name="Ram A.F."/>
            <person name="Ramon A."/>
            <person name="Rauscher S."/>
            <person name="Record E."/>
            <person name="Riano-Pachon D.M."/>
            <person name="Robert V."/>
            <person name="Roehrig J."/>
            <person name="Ruller R."/>
            <person name="Salamov A."/>
            <person name="Salih N.S."/>
            <person name="Samson R.A."/>
            <person name="Sandor E."/>
            <person name="Sanguinetti M."/>
            <person name="Schuetze T."/>
            <person name="Sepcic K."/>
            <person name="Shelest E."/>
            <person name="Sherlock G."/>
            <person name="Sophianopoulou V."/>
            <person name="Squina F.M."/>
            <person name="Sun H."/>
            <person name="Susca A."/>
            <person name="Todd R.B."/>
            <person name="Tsang A."/>
            <person name="Unkles S.E."/>
            <person name="van de Wiele N."/>
            <person name="van Rossen-Uffink D."/>
            <person name="Oliveira J.V."/>
            <person name="Vesth T.C."/>
            <person name="Visser J."/>
            <person name="Yu J.-H."/>
            <person name="Zhou M."/>
            <person name="Andersen M.R."/>
            <person name="Archer D.B."/>
            <person name="Baker S.E."/>
            <person name="Benoit I."/>
            <person name="Brakhage A.A."/>
            <person name="Braus G.H."/>
            <person name="Fischer R."/>
            <person name="Frisvad J.C."/>
            <person name="Goldman G.H."/>
            <person name="Houbraken J."/>
            <person name="Oakley B."/>
            <person name="Pocsi I."/>
            <person name="Scazzocchio C."/>
            <person name="Seiboth B."/>
            <person name="vanKuyk P.A."/>
            <person name="Wortman J."/>
            <person name="Dyer P.S."/>
            <person name="Grigoriev I.V."/>
        </authorList>
    </citation>
    <scope>NUCLEOTIDE SEQUENCE [LARGE SCALE GENOMIC DNA]</scope>
    <source>
        <strain evidence="3">CBS 101740 / IMI 381727 / IBT 21946</strain>
    </source>
</reference>
<keyword evidence="1" id="KW-0812">Transmembrane</keyword>
<evidence type="ECO:0000313" key="3">
    <source>
        <dbReference type="Proteomes" id="UP000184499"/>
    </source>
</evidence>
<evidence type="ECO:0000256" key="1">
    <source>
        <dbReference type="SAM" id="Phobius"/>
    </source>
</evidence>
<evidence type="ECO:0000313" key="2">
    <source>
        <dbReference type="EMBL" id="OJJ74698.1"/>
    </source>
</evidence>
<accession>A0A1L9USI8</accession>
<sequence length="158" mass="17970">MHHLWKVVSYIGAAVLHFISRTHSLSYALFLLRRSSQLWYVLGSDYAFSLLTTILFLLLLLIEVSHLLFQSVCRLNPRERDSISPLSYLASSHLIFALRRANSVLCVHLCVCVRACGVCPCILRRGLVGGLFYLTCLFVWLVDLLETLERSIAELLIC</sequence>
<dbReference type="VEuPathDB" id="FungiDB:ASPBRDRAFT_459016"/>
<proteinExistence type="predicted"/>
<dbReference type="EMBL" id="KV878681">
    <property type="protein sequence ID" value="OJJ74698.1"/>
    <property type="molecule type" value="Genomic_DNA"/>
</dbReference>
<feature type="transmembrane region" description="Helical" evidence="1">
    <location>
        <begin position="7"/>
        <end position="26"/>
    </location>
</feature>
<dbReference type="AlphaFoldDB" id="A0A1L9USI8"/>
<keyword evidence="3" id="KW-1185">Reference proteome</keyword>
<keyword evidence="1" id="KW-0472">Membrane</keyword>
<feature type="transmembrane region" description="Helical" evidence="1">
    <location>
        <begin position="46"/>
        <end position="69"/>
    </location>
</feature>
<gene>
    <name evidence="2" type="ORF">ASPBRDRAFT_459016</name>
</gene>
<dbReference type="RefSeq" id="XP_067481946.1">
    <property type="nucleotide sequence ID" value="XM_067625509.1"/>
</dbReference>
<protein>
    <submittedName>
        <fullName evidence="2">Uncharacterized protein</fullName>
    </submittedName>
</protein>
<dbReference type="Proteomes" id="UP000184499">
    <property type="component" value="Unassembled WGS sequence"/>
</dbReference>
<keyword evidence="1" id="KW-1133">Transmembrane helix</keyword>